<evidence type="ECO:0000256" key="7">
    <source>
        <dbReference type="SAM" id="Phobius"/>
    </source>
</evidence>
<feature type="domain" description="G-protein coupled receptors family 2 profile 2" evidence="9">
    <location>
        <begin position="167"/>
        <end position="387"/>
    </location>
</feature>
<dbReference type="InterPro" id="IPR046338">
    <property type="entry name" value="GAIN_dom_sf"/>
</dbReference>
<feature type="non-terminal residue" evidence="10">
    <location>
        <position position="387"/>
    </location>
</feature>
<dbReference type="GO" id="GO:0007189">
    <property type="term" value="P:adenylate cyclase-activating G protein-coupled receptor signaling pathway"/>
    <property type="evidence" value="ECO:0007669"/>
    <property type="project" value="TreeGrafter"/>
</dbReference>
<dbReference type="InterPro" id="IPR057244">
    <property type="entry name" value="GAIN_B"/>
</dbReference>
<feature type="transmembrane region" description="Helical" evidence="7">
    <location>
        <begin position="202"/>
        <end position="221"/>
    </location>
</feature>
<evidence type="ECO:0000313" key="11">
    <source>
        <dbReference type="Proteomes" id="UP000886611"/>
    </source>
</evidence>
<evidence type="ECO:0000256" key="5">
    <source>
        <dbReference type="ARBA" id="ARBA00023157"/>
    </source>
</evidence>
<dbReference type="InterPro" id="IPR000832">
    <property type="entry name" value="GPCR_2_secretin-like"/>
</dbReference>
<evidence type="ECO:0000256" key="2">
    <source>
        <dbReference type="ARBA" id="ARBA00022692"/>
    </source>
</evidence>
<feature type="transmembrane region" description="Helical" evidence="7">
    <location>
        <begin position="321"/>
        <end position="341"/>
    </location>
</feature>
<dbReference type="PANTHER" id="PTHR12011">
    <property type="entry name" value="ADHESION G-PROTEIN COUPLED RECEPTOR"/>
    <property type="match status" value="1"/>
</dbReference>
<dbReference type="InterPro" id="IPR000203">
    <property type="entry name" value="GPS"/>
</dbReference>
<proteinExistence type="predicted"/>
<dbReference type="Pfam" id="PF00002">
    <property type="entry name" value="7tm_2"/>
    <property type="match status" value="1"/>
</dbReference>
<dbReference type="GO" id="GO:0007166">
    <property type="term" value="P:cell surface receptor signaling pathway"/>
    <property type="evidence" value="ECO:0007669"/>
    <property type="project" value="InterPro"/>
</dbReference>
<dbReference type="PROSITE" id="PS50221">
    <property type="entry name" value="GAIN_B"/>
    <property type="match status" value="1"/>
</dbReference>
<dbReference type="AlphaFoldDB" id="A0A8X8BHQ1"/>
<dbReference type="Pfam" id="PF01825">
    <property type="entry name" value="GPS"/>
    <property type="match status" value="1"/>
</dbReference>
<evidence type="ECO:0000256" key="1">
    <source>
        <dbReference type="ARBA" id="ARBA00004141"/>
    </source>
</evidence>
<keyword evidence="4 7" id="KW-0472">Membrane</keyword>
<keyword evidence="11" id="KW-1185">Reference proteome</keyword>
<feature type="transmembrane region" description="Helical" evidence="7">
    <location>
        <begin position="166"/>
        <end position="190"/>
    </location>
</feature>
<keyword evidence="5" id="KW-1015">Disulfide bond</keyword>
<name>A0A8X8BHQ1_POLSE</name>
<dbReference type="GO" id="GO:0005886">
    <property type="term" value="C:plasma membrane"/>
    <property type="evidence" value="ECO:0007669"/>
    <property type="project" value="TreeGrafter"/>
</dbReference>
<feature type="domain" description="GAIN-B" evidence="8">
    <location>
        <begin position="4"/>
        <end position="160"/>
    </location>
</feature>
<dbReference type="Gene3D" id="1.20.1070.10">
    <property type="entry name" value="Rhodopsin 7-helix transmembrane proteins"/>
    <property type="match status" value="1"/>
</dbReference>
<dbReference type="InterPro" id="IPR001740">
    <property type="entry name" value="GPCR_2_EMR1-like_rcpt"/>
</dbReference>
<comment type="subcellular location">
    <subcellularLocation>
        <location evidence="1">Membrane</location>
        <topology evidence="1">Multi-pass membrane protein</topology>
    </subcellularLocation>
</comment>
<dbReference type="EMBL" id="JAATIS010007650">
    <property type="protein sequence ID" value="KAG2457948.1"/>
    <property type="molecule type" value="Genomic_DNA"/>
</dbReference>
<feature type="non-terminal residue" evidence="10">
    <location>
        <position position="1"/>
    </location>
</feature>
<keyword evidence="6" id="KW-0325">Glycoprotein</keyword>
<reference evidence="10 11" key="1">
    <citation type="journal article" date="2021" name="Cell">
        <title>Tracing the genetic footprints of vertebrate landing in non-teleost ray-finned fishes.</title>
        <authorList>
            <person name="Bi X."/>
            <person name="Wang K."/>
            <person name="Yang L."/>
            <person name="Pan H."/>
            <person name="Jiang H."/>
            <person name="Wei Q."/>
            <person name="Fang M."/>
            <person name="Yu H."/>
            <person name="Zhu C."/>
            <person name="Cai Y."/>
            <person name="He Y."/>
            <person name="Gan X."/>
            <person name="Zeng H."/>
            <person name="Yu D."/>
            <person name="Zhu Y."/>
            <person name="Jiang H."/>
            <person name="Qiu Q."/>
            <person name="Yang H."/>
            <person name="Zhang Y.E."/>
            <person name="Wang W."/>
            <person name="Zhu M."/>
            <person name="He S."/>
            <person name="Zhang G."/>
        </authorList>
    </citation>
    <scope>NUCLEOTIDE SEQUENCE [LARGE SCALE GENOMIC DNA]</scope>
    <source>
        <strain evidence="10">Bchr_013</strain>
    </source>
</reference>
<evidence type="ECO:0000313" key="10">
    <source>
        <dbReference type="EMBL" id="KAG2457948.1"/>
    </source>
</evidence>
<keyword evidence="3 7" id="KW-1133">Transmembrane helix</keyword>
<dbReference type="SMART" id="SM00303">
    <property type="entry name" value="GPS"/>
    <property type="match status" value="1"/>
</dbReference>
<sequence length="387" mass="43240">MTKEHKSIMAEIYLQTVEKLMMSVPDNNDSRLWRENVSTKNLGPVTIGFSSYVGMELILNESFFYSSVSTSSAMKVNSPVITATVGNRQQHNLTAPVKLTLHHKQLHLSNPVCVYWKYQTSGSSWSPEGCKMLISNVSHTTCSCSHLTSFALIMAISEQKIPDDSALSIFSSVVVSISLVCLALAILTFLLTRSIVDVNKTVYLHLSLCLFGAHLLFLTGVESTSNKTLCSVIAGFLHFLFLASFTWMSLGGLQLLLLVRNLKAVKYSSRQGLRRRHLLPVGYGAPALIVAVAAVVFPSGYGGEQHCWLSQYRGFFWSFRGPSYFLITANLLLFTSVLYNLRSQLHGVNSDVSKLKDTRENFAFGAMMDFEWFVFLLTQQKDIRVER</sequence>
<dbReference type="PRINTS" id="PR01128">
    <property type="entry name" value="EMR1HORMONER"/>
</dbReference>
<evidence type="ECO:0000256" key="6">
    <source>
        <dbReference type="ARBA" id="ARBA00023180"/>
    </source>
</evidence>
<protein>
    <submittedName>
        <fullName evidence="10">AGRE1 protein</fullName>
    </submittedName>
</protein>
<feature type="transmembrane region" description="Helical" evidence="7">
    <location>
        <begin position="278"/>
        <end position="301"/>
    </location>
</feature>
<evidence type="ECO:0000256" key="3">
    <source>
        <dbReference type="ARBA" id="ARBA00022989"/>
    </source>
</evidence>
<organism evidence="10 11">
    <name type="scientific">Polypterus senegalus</name>
    <name type="common">Senegal bichir</name>
    <dbReference type="NCBI Taxonomy" id="55291"/>
    <lineage>
        <taxon>Eukaryota</taxon>
        <taxon>Metazoa</taxon>
        <taxon>Chordata</taxon>
        <taxon>Craniata</taxon>
        <taxon>Vertebrata</taxon>
        <taxon>Euteleostomi</taxon>
        <taxon>Actinopterygii</taxon>
        <taxon>Polypteriformes</taxon>
        <taxon>Polypteridae</taxon>
        <taxon>Polypterus</taxon>
    </lineage>
</organism>
<accession>A0A8X8BHQ1</accession>
<keyword evidence="2 7" id="KW-0812">Transmembrane</keyword>
<evidence type="ECO:0000259" key="9">
    <source>
        <dbReference type="PROSITE" id="PS50261"/>
    </source>
</evidence>
<dbReference type="InterPro" id="IPR017981">
    <property type="entry name" value="GPCR_2-like_7TM"/>
</dbReference>
<dbReference type="PROSITE" id="PS50261">
    <property type="entry name" value="G_PROTEIN_RECEP_F2_4"/>
    <property type="match status" value="1"/>
</dbReference>
<dbReference type="Gene3D" id="2.60.220.50">
    <property type="match status" value="1"/>
</dbReference>
<dbReference type="GO" id="GO:0004930">
    <property type="term" value="F:G protein-coupled receptor activity"/>
    <property type="evidence" value="ECO:0007669"/>
    <property type="project" value="InterPro"/>
</dbReference>
<evidence type="ECO:0000259" key="8">
    <source>
        <dbReference type="PROSITE" id="PS50221"/>
    </source>
</evidence>
<gene>
    <name evidence="10" type="primary">Adgre1_1</name>
    <name evidence="10" type="ORF">GTO96_0006655</name>
</gene>
<dbReference type="PRINTS" id="PR00249">
    <property type="entry name" value="GPCRSECRETIN"/>
</dbReference>
<comment type="caution">
    <text evidence="10">The sequence shown here is derived from an EMBL/GenBank/DDBJ whole genome shotgun (WGS) entry which is preliminary data.</text>
</comment>
<feature type="transmembrane region" description="Helical" evidence="7">
    <location>
        <begin position="233"/>
        <end position="257"/>
    </location>
</feature>
<dbReference type="Proteomes" id="UP000886611">
    <property type="component" value="Unassembled WGS sequence"/>
</dbReference>
<dbReference type="PANTHER" id="PTHR12011:SF469">
    <property type="entry name" value="ADHESION G PROTEIN-COUPLED RECEPTOR E1-RELATED"/>
    <property type="match status" value="1"/>
</dbReference>
<evidence type="ECO:0000256" key="4">
    <source>
        <dbReference type="ARBA" id="ARBA00023136"/>
    </source>
</evidence>